<gene>
    <name evidence="1" type="ORF">HNP52_002940</name>
</gene>
<protein>
    <submittedName>
        <fullName evidence="1">Uncharacterized protein</fullName>
    </submittedName>
</protein>
<accession>A0A7W7K3C2</accession>
<keyword evidence="2" id="KW-1185">Reference proteome</keyword>
<dbReference type="Proteomes" id="UP000575241">
    <property type="component" value="Unassembled WGS sequence"/>
</dbReference>
<evidence type="ECO:0000313" key="1">
    <source>
        <dbReference type="EMBL" id="MBB4839848.1"/>
    </source>
</evidence>
<organism evidence="1 2">
    <name type="scientific">Sphingomonas kyeonggiensis</name>
    <dbReference type="NCBI Taxonomy" id="1268553"/>
    <lineage>
        <taxon>Bacteria</taxon>
        <taxon>Pseudomonadati</taxon>
        <taxon>Pseudomonadota</taxon>
        <taxon>Alphaproteobacteria</taxon>
        <taxon>Sphingomonadales</taxon>
        <taxon>Sphingomonadaceae</taxon>
        <taxon>Sphingomonas</taxon>
    </lineage>
</organism>
<evidence type="ECO:0000313" key="2">
    <source>
        <dbReference type="Proteomes" id="UP000575241"/>
    </source>
</evidence>
<comment type="caution">
    <text evidence="1">The sequence shown here is derived from an EMBL/GenBank/DDBJ whole genome shotgun (WGS) entry which is preliminary data.</text>
</comment>
<sequence length="50" mass="5814">MTEADRVYFAEREEKERAMAEHARDPAIALAHRRLAEAYARRLREAQASV</sequence>
<dbReference type="AlphaFoldDB" id="A0A7W7K3C2"/>
<name>A0A7W7K3C2_9SPHN</name>
<dbReference type="EMBL" id="JACHLN010000003">
    <property type="protein sequence ID" value="MBB4839848.1"/>
    <property type="molecule type" value="Genomic_DNA"/>
</dbReference>
<proteinExistence type="predicted"/>
<dbReference type="RefSeq" id="WP_184168387.1">
    <property type="nucleotide sequence ID" value="NZ_JACHLN010000003.1"/>
</dbReference>
<reference evidence="1 2" key="1">
    <citation type="submission" date="2020-08" db="EMBL/GenBank/DDBJ databases">
        <title>Functional genomics of gut bacteria from endangered species of beetles.</title>
        <authorList>
            <person name="Carlos-Shanley C."/>
        </authorList>
    </citation>
    <scope>NUCLEOTIDE SEQUENCE [LARGE SCALE GENOMIC DNA]</scope>
    <source>
        <strain evidence="1 2">S00224</strain>
    </source>
</reference>